<dbReference type="InterPro" id="IPR029044">
    <property type="entry name" value="Nucleotide-diphossugar_trans"/>
</dbReference>
<feature type="compositionally biased region" description="Low complexity" evidence="2">
    <location>
        <begin position="123"/>
        <end position="143"/>
    </location>
</feature>
<keyword evidence="4" id="KW-1185">Reference proteome</keyword>
<reference evidence="3 4" key="1">
    <citation type="submission" date="2020-08" db="EMBL/GenBank/DDBJ databases">
        <title>Genomic Encyclopedia of Type Strains, Phase IV (KMG-IV): sequencing the most valuable type-strain genomes for metagenomic binning, comparative biology and taxonomic classification.</title>
        <authorList>
            <person name="Goeker M."/>
        </authorList>
    </citation>
    <scope>NUCLEOTIDE SEQUENCE [LARGE SCALE GENOMIC DNA]</scope>
    <source>
        <strain evidence="3 4">DSM 45615</strain>
    </source>
</reference>
<dbReference type="EMBL" id="JACHGN010000021">
    <property type="protein sequence ID" value="MBB5138050.1"/>
    <property type="molecule type" value="Genomic_DNA"/>
</dbReference>
<proteinExistence type="predicted"/>
<evidence type="ECO:0000313" key="3">
    <source>
        <dbReference type="EMBL" id="MBB5138050.1"/>
    </source>
</evidence>
<dbReference type="SUPFAM" id="SSF53448">
    <property type="entry name" value="Nucleotide-diphospho-sugar transferases"/>
    <property type="match status" value="1"/>
</dbReference>
<accession>A0A840PKB6</accession>
<gene>
    <name evidence="3" type="ORF">HNP84_007803</name>
</gene>
<keyword evidence="1" id="KW-0175">Coiled coil</keyword>
<evidence type="ECO:0000256" key="1">
    <source>
        <dbReference type="SAM" id="Coils"/>
    </source>
</evidence>
<organism evidence="3 4">
    <name type="scientific">Thermocatellispora tengchongensis</name>
    <dbReference type="NCBI Taxonomy" id="1073253"/>
    <lineage>
        <taxon>Bacteria</taxon>
        <taxon>Bacillati</taxon>
        <taxon>Actinomycetota</taxon>
        <taxon>Actinomycetes</taxon>
        <taxon>Streptosporangiales</taxon>
        <taxon>Streptosporangiaceae</taxon>
        <taxon>Thermocatellispora</taxon>
    </lineage>
</organism>
<feature type="coiled-coil region" evidence="1">
    <location>
        <begin position="2"/>
        <end position="66"/>
    </location>
</feature>
<comment type="caution">
    <text evidence="3">The sequence shown here is derived from an EMBL/GenBank/DDBJ whole genome shotgun (WGS) entry which is preliminary data.</text>
</comment>
<evidence type="ECO:0000256" key="2">
    <source>
        <dbReference type="SAM" id="MobiDB-lite"/>
    </source>
</evidence>
<name>A0A840PKB6_9ACTN</name>
<dbReference type="Proteomes" id="UP000578449">
    <property type="component" value="Unassembled WGS sequence"/>
</dbReference>
<evidence type="ECO:0000313" key="4">
    <source>
        <dbReference type="Proteomes" id="UP000578449"/>
    </source>
</evidence>
<evidence type="ECO:0008006" key="5">
    <source>
        <dbReference type="Google" id="ProtNLM"/>
    </source>
</evidence>
<dbReference type="AlphaFoldDB" id="A0A840PKB6"/>
<feature type="region of interest" description="Disordered" evidence="2">
    <location>
        <begin position="111"/>
        <end position="147"/>
    </location>
</feature>
<protein>
    <recommendedName>
        <fullName evidence="5">Glycosyltransferase</fullName>
    </recommendedName>
</protein>
<sequence>MRRALRDAMAQAERAAELARLLDAAQAKLAEAERATEELRAVEERLAAAEDELARSRASEERLRRELAEQRYQTEVAKWKLSSIQVARWSRLGDAIKTGKSNPVRLARGLRGAARPAPRPAAPKRQPVAAPASAEKQAAPGAAFQARSSVRTIEGRSVKLKPFRVPTGPNTRPHLTVAAVLDPHEEALLRYEWRQTVGFTPRDFARVLPLEVPHLLLVGSVTEGPWAEEVIGEPGEGLRALLAWCAERGIRTAFWHTGGDLADYRATAKLFEYVFTAVHADLPRWRAVHRRAGLLPFAIQPRVHNPLPLAGDRFDRVLTLEEMLPDHLSYPDVLTSYRWPKAVTVPQSTPDWRLAEIAACGTPIGPTPDDRRAHAAIRQAYARGTMTERVDEFLEEIGLPAARATLNVSVIVPATAGGDLDHGLAQVAAQSGVAQAVIVTADEGAAEEAGKHARDAMPGVDVIVRVAEPGLTTGGLLNRALDLCEGDLVAVMDPRDGYGEHYLADLARSFLYTTADVVGKASYYAYLRGPGATVLRQPDAAYRYLPEICGGTLLARRTVLRGLGIADLSEGWDEVLMRQCREDGVRVFSADRFNYVRVREDDPALLSSARLVEYGRAEPHALA</sequence>
<dbReference type="RefSeq" id="WP_246519217.1">
    <property type="nucleotide sequence ID" value="NZ_BAABIX010000030.1"/>
</dbReference>